<gene>
    <name evidence="2" type="ORF">BDV28DRAFT_120870</name>
</gene>
<organism evidence="2 3">
    <name type="scientific">Aspergillus coremiiformis</name>
    <dbReference type="NCBI Taxonomy" id="138285"/>
    <lineage>
        <taxon>Eukaryota</taxon>
        <taxon>Fungi</taxon>
        <taxon>Dikarya</taxon>
        <taxon>Ascomycota</taxon>
        <taxon>Pezizomycotina</taxon>
        <taxon>Eurotiomycetes</taxon>
        <taxon>Eurotiomycetidae</taxon>
        <taxon>Eurotiales</taxon>
        <taxon>Aspergillaceae</taxon>
        <taxon>Aspergillus</taxon>
        <taxon>Aspergillus subgen. Circumdati</taxon>
    </lineage>
</organism>
<dbReference type="Proteomes" id="UP000327118">
    <property type="component" value="Unassembled WGS sequence"/>
</dbReference>
<evidence type="ECO:0000313" key="2">
    <source>
        <dbReference type="EMBL" id="KAE8352733.1"/>
    </source>
</evidence>
<dbReference type="PANTHER" id="PTHR37540">
    <property type="entry name" value="TRANSCRIPTION FACTOR (ACR-2), PUTATIVE-RELATED-RELATED"/>
    <property type="match status" value="1"/>
</dbReference>
<evidence type="ECO:0008006" key="4">
    <source>
        <dbReference type="Google" id="ProtNLM"/>
    </source>
</evidence>
<name>A0A5N6Z6H6_9EURO</name>
<protein>
    <recommendedName>
        <fullName evidence="4">Transcription factor domain-containing protein</fullName>
    </recommendedName>
</protein>
<feature type="region of interest" description="Disordered" evidence="1">
    <location>
        <begin position="68"/>
        <end position="87"/>
    </location>
</feature>
<proteinExistence type="predicted"/>
<dbReference type="InterPro" id="IPR021858">
    <property type="entry name" value="Fun_TF"/>
</dbReference>
<dbReference type="EMBL" id="ML739120">
    <property type="protein sequence ID" value="KAE8352733.1"/>
    <property type="molecule type" value="Genomic_DNA"/>
</dbReference>
<dbReference type="Pfam" id="PF11951">
    <property type="entry name" value="Fungal_trans_2"/>
    <property type="match status" value="1"/>
</dbReference>
<sequence length="292" mass="32324">MGMEFVFINVKEPKDALQLAKEPEIRSHVARYQWRNVGNRQSPKRKRNAAVSICMGVDCCPAWYSSSDSETDSSNSSNQSSPVSIPAQLGGLRVDPFRSYPIEFKPFMPVLVDHYLMDMAVDIPELDQPGNKGLLRTRWFPLVMSEPALFLVIMLLAASHYASVNDHTADTKLNLLSLRCEAVQAINDALEHQQSDRVSDALVGAIAKMGSYEAMYGDMDNYSVHMRGLWRAVELRGGLATLGLNGLLRRIVVWIDRNAAFLHGSALYFPGAAFVPGQVLPDPNPGQFLAIS</sequence>
<reference evidence="3" key="1">
    <citation type="submission" date="2019-04" db="EMBL/GenBank/DDBJ databases">
        <title>Friends and foes A comparative genomics studyof 23 Aspergillus species from section Flavi.</title>
        <authorList>
            <consortium name="DOE Joint Genome Institute"/>
            <person name="Kjaerbolling I."/>
            <person name="Vesth T."/>
            <person name="Frisvad J.C."/>
            <person name="Nybo J.L."/>
            <person name="Theobald S."/>
            <person name="Kildgaard S."/>
            <person name="Isbrandt T."/>
            <person name="Kuo A."/>
            <person name="Sato A."/>
            <person name="Lyhne E.K."/>
            <person name="Kogle M.E."/>
            <person name="Wiebenga A."/>
            <person name="Kun R.S."/>
            <person name="Lubbers R.J."/>
            <person name="Makela M.R."/>
            <person name="Barry K."/>
            <person name="Chovatia M."/>
            <person name="Clum A."/>
            <person name="Daum C."/>
            <person name="Haridas S."/>
            <person name="He G."/>
            <person name="LaButti K."/>
            <person name="Lipzen A."/>
            <person name="Mondo S."/>
            <person name="Riley R."/>
            <person name="Salamov A."/>
            <person name="Simmons B.A."/>
            <person name="Magnuson J.K."/>
            <person name="Henrissat B."/>
            <person name="Mortensen U.H."/>
            <person name="Larsen T.O."/>
            <person name="Devries R.P."/>
            <person name="Grigoriev I.V."/>
            <person name="Machida M."/>
            <person name="Baker S.E."/>
            <person name="Andersen M.R."/>
        </authorList>
    </citation>
    <scope>NUCLEOTIDE SEQUENCE [LARGE SCALE GENOMIC DNA]</scope>
    <source>
        <strain evidence="3">CBS 553.77</strain>
    </source>
</reference>
<keyword evidence="3" id="KW-1185">Reference proteome</keyword>
<dbReference type="AlphaFoldDB" id="A0A5N6Z6H6"/>
<accession>A0A5N6Z6H6</accession>
<dbReference type="PANTHER" id="PTHR37540:SF5">
    <property type="entry name" value="TRANSCRIPTION FACTOR DOMAIN-CONTAINING PROTEIN"/>
    <property type="match status" value="1"/>
</dbReference>
<feature type="compositionally biased region" description="Low complexity" evidence="1">
    <location>
        <begin position="68"/>
        <end position="84"/>
    </location>
</feature>
<evidence type="ECO:0000256" key="1">
    <source>
        <dbReference type="SAM" id="MobiDB-lite"/>
    </source>
</evidence>
<dbReference type="OrthoDB" id="4159781at2759"/>
<evidence type="ECO:0000313" key="3">
    <source>
        <dbReference type="Proteomes" id="UP000327118"/>
    </source>
</evidence>